<protein>
    <recommendedName>
        <fullName evidence="4">Developmental regulatory protein wetA</fullName>
    </recommendedName>
</protein>
<comment type="caution">
    <text evidence="2">The sequence shown here is derived from an EMBL/GenBank/DDBJ whole genome shotgun (WGS) entry which is preliminary data.</text>
</comment>
<accession>A0A8H6C7K4</accession>
<proteinExistence type="predicted"/>
<feature type="region of interest" description="Disordered" evidence="1">
    <location>
        <begin position="214"/>
        <end position="281"/>
    </location>
</feature>
<feature type="region of interest" description="Disordered" evidence="1">
    <location>
        <begin position="293"/>
        <end position="322"/>
    </location>
</feature>
<evidence type="ECO:0008006" key="4">
    <source>
        <dbReference type="Google" id="ProtNLM"/>
    </source>
</evidence>
<feature type="compositionally biased region" description="Polar residues" evidence="1">
    <location>
        <begin position="478"/>
        <end position="493"/>
    </location>
</feature>
<dbReference type="AlphaFoldDB" id="A0A8H6C7K4"/>
<name>A0A8H6C7K4_9LECA</name>
<evidence type="ECO:0000313" key="3">
    <source>
        <dbReference type="Proteomes" id="UP000593566"/>
    </source>
</evidence>
<feature type="compositionally biased region" description="Basic residues" evidence="1">
    <location>
        <begin position="462"/>
        <end position="477"/>
    </location>
</feature>
<dbReference type="GeneID" id="59334072"/>
<feature type="region of interest" description="Disordered" evidence="1">
    <location>
        <begin position="434"/>
        <end position="509"/>
    </location>
</feature>
<feature type="region of interest" description="Disordered" evidence="1">
    <location>
        <begin position="525"/>
        <end position="549"/>
    </location>
</feature>
<reference evidence="2 3" key="1">
    <citation type="journal article" date="2020" name="Genomics">
        <title>Complete, high-quality genomes from long-read metagenomic sequencing of two wolf lichen thalli reveals enigmatic genome architecture.</title>
        <authorList>
            <person name="McKenzie S.K."/>
            <person name="Walston R.F."/>
            <person name="Allen J.L."/>
        </authorList>
    </citation>
    <scope>NUCLEOTIDE SEQUENCE [LARGE SCALE GENOMIC DNA]</scope>
    <source>
        <strain evidence="2">WasteWater1</strain>
    </source>
</reference>
<evidence type="ECO:0000313" key="2">
    <source>
        <dbReference type="EMBL" id="KAF6218320.1"/>
    </source>
</evidence>
<dbReference type="EMBL" id="JACCJB010000022">
    <property type="protein sequence ID" value="KAF6218320.1"/>
    <property type="molecule type" value="Genomic_DNA"/>
</dbReference>
<organism evidence="2 3">
    <name type="scientific">Letharia lupina</name>
    <dbReference type="NCBI Taxonomy" id="560253"/>
    <lineage>
        <taxon>Eukaryota</taxon>
        <taxon>Fungi</taxon>
        <taxon>Dikarya</taxon>
        <taxon>Ascomycota</taxon>
        <taxon>Pezizomycotina</taxon>
        <taxon>Lecanoromycetes</taxon>
        <taxon>OSLEUM clade</taxon>
        <taxon>Lecanoromycetidae</taxon>
        <taxon>Lecanorales</taxon>
        <taxon>Lecanorineae</taxon>
        <taxon>Parmeliaceae</taxon>
        <taxon>Letharia</taxon>
    </lineage>
</organism>
<gene>
    <name evidence="2" type="ORF">HO133_005667</name>
</gene>
<dbReference type="Proteomes" id="UP000593566">
    <property type="component" value="Unassembled WGS sequence"/>
</dbReference>
<keyword evidence="3" id="KW-1185">Reference proteome</keyword>
<sequence>MQPDTMLNFGCYRSMNKDFGNTSTQIEDPCDDLFDEWLNQDPTTISDTADGSDDFYDFDFAFDEETVSSGSYSTGSKTTSLPSSQRLPAADLRFSPPQLTPPLRSRPPLIRCEAPTVRSAISSSELLKLEGKLSHKNRQTKAPLIPSSSSAVLTLGGTLRRKAKFCAPAPEPQRGRSQKVFKTPSSEMMRPSYHYRQDTPAYHEWTRRFEQISLQTPNNTPQLSPPRSRGSFRDHRPGDIVTSSRKSTQQHPKDAMSVSDMKSEAPKEKSTTPQTSFYHPLPNAHALQGQVSDAEMNSMPSTSGDVEAEGKEQGSERTHVRQLRHPSSWNYLPISPLDLGFSAASPNHVQPSWLHRLPENVNIDSYQHNASATQSTPGIAQPSSDYMRQDFLIQYEPYGQFVNEDPSTGYSIVSSNPLQSPGAEEIPIALYGHDDPDLVGMARPPSPQLRSLSVSPPLHSPTKSRGRSKMRSHKKTKSVGQLKQPKSSSTLKSAKSFGNIKSPKSTGSSFGNFVNFTAHDSDRILTGVAPSGSSKTKARREQEANEKKRKLSLAALRAIEEAGGDVNAVEMLKAEFDD</sequence>
<feature type="compositionally biased region" description="Polar residues" evidence="1">
    <location>
        <begin position="241"/>
        <end position="250"/>
    </location>
</feature>
<evidence type="ECO:0000256" key="1">
    <source>
        <dbReference type="SAM" id="MobiDB-lite"/>
    </source>
</evidence>
<feature type="compositionally biased region" description="Basic and acidic residues" evidence="1">
    <location>
        <begin position="308"/>
        <end position="319"/>
    </location>
</feature>
<dbReference type="RefSeq" id="XP_037147755.1">
    <property type="nucleotide sequence ID" value="XM_037296574.1"/>
</dbReference>
<feature type="compositionally biased region" description="Basic and acidic residues" evidence="1">
    <location>
        <begin position="261"/>
        <end position="270"/>
    </location>
</feature>